<gene>
    <name evidence="2" type="ORF">H4Q32_027602</name>
</gene>
<feature type="chain" id="PRO_5045671481" evidence="1">
    <location>
        <begin position="28"/>
        <end position="135"/>
    </location>
</feature>
<evidence type="ECO:0000313" key="3">
    <source>
        <dbReference type="Proteomes" id="UP000830375"/>
    </source>
</evidence>
<accession>A0ABQ8MEM7</accession>
<dbReference type="EMBL" id="JACTAM010000009">
    <property type="protein sequence ID" value="KAI2661006.1"/>
    <property type="molecule type" value="Genomic_DNA"/>
</dbReference>
<feature type="signal peptide" evidence="1">
    <location>
        <begin position="1"/>
        <end position="27"/>
    </location>
</feature>
<keyword evidence="1" id="KW-0732">Signal</keyword>
<evidence type="ECO:0000256" key="1">
    <source>
        <dbReference type="SAM" id="SignalP"/>
    </source>
</evidence>
<dbReference type="Proteomes" id="UP000830375">
    <property type="component" value="Unassembled WGS sequence"/>
</dbReference>
<organism evidence="2 3">
    <name type="scientific">Labeo rohita</name>
    <name type="common">Indian major carp</name>
    <name type="synonym">Cyprinus rohita</name>
    <dbReference type="NCBI Taxonomy" id="84645"/>
    <lineage>
        <taxon>Eukaryota</taxon>
        <taxon>Metazoa</taxon>
        <taxon>Chordata</taxon>
        <taxon>Craniata</taxon>
        <taxon>Vertebrata</taxon>
        <taxon>Euteleostomi</taxon>
        <taxon>Actinopterygii</taxon>
        <taxon>Neopterygii</taxon>
        <taxon>Teleostei</taxon>
        <taxon>Ostariophysi</taxon>
        <taxon>Cypriniformes</taxon>
        <taxon>Cyprinidae</taxon>
        <taxon>Labeoninae</taxon>
        <taxon>Labeonini</taxon>
        <taxon>Labeo</taxon>
    </lineage>
</organism>
<keyword evidence="3" id="KW-1185">Reference proteome</keyword>
<sequence length="135" mass="15176">MSAPVSTLPARLCICLALLIKLANGSARLPSFTPRNNINGILISDEAKISQFVADFYQQFYTSSFHSDSSKLFFSEVEQFIPNINEDNYTACEGEITVEEMDSLITKTPFNKSPGPDGLPFEFCRSVWNDIKYFI</sequence>
<proteinExistence type="predicted"/>
<reference evidence="2 3" key="1">
    <citation type="submission" date="2022-01" db="EMBL/GenBank/DDBJ databases">
        <title>A high-quality chromosome-level genome assembly of rohu carp, Labeo rohita.</title>
        <authorList>
            <person name="Arick M.A. II"/>
            <person name="Hsu C.-Y."/>
            <person name="Magbanua Z."/>
            <person name="Pechanova O."/>
            <person name="Grover C."/>
            <person name="Miller E."/>
            <person name="Thrash A."/>
            <person name="Ezzel L."/>
            <person name="Alam S."/>
            <person name="Benzie J."/>
            <person name="Hamilton M."/>
            <person name="Karsi A."/>
            <person name="Lawrence M.L."/>
            <person name="Peterson D.G."/>
        </authorList>
    </citation>
    <scope>NUCLEOTIDE SEQUENCE [LARGE SCALE GENOMIC DNA]</scope>
    <source>
        <strain evidence="3">BAU-BD-2019</strain>
        <tissue evidence="2">Blood</tissue>
    </source>
</reference>
<evidence type="ECO:0000313" key="2">
    <source>
        <dbReference type="EMBL" id="KAI2661006.1"/>
    </source>
</evidence>
<protein>
    <submittedName>
        <fullName evidence="2">LINE-1 retrotransposable element ORF2 protein</fullName>
    </submittedName>
</protein>
<comment type="caution">
    <text evidence="2">The sequence shown here is derived from an EMBL/GenBank/DDBJ whole genome shotgun (WGS) entry which is preliminary data.</text>
</comment>
<name>A0ABQ8MEM7_LABRO</name>